<gene>
    <name evidence="2" type="ORF">V5O48_014540</name>
</gene>
<accession>A0ABR3EX23</accession>
<dbReference type="EMBL" id="JBAHYK010001583">
    <property type="protein sequence ID" value="KAL0567453.1"/>
    <property type="molecule type" value="Genomic_DNA"/>
</dbReference>
<evidence type="ECO:0000256" key="1">
    <source>
        <dbReference type="SAM" id="SignalP"/>
    </source>
</evidence>
<keyword evidence="3" id="KW-1185">Reference proteome</keyword>
<feature type="chain" id="PRO_5045084523" description="Secreted protein" evidence="1">
    <location>
        <begin position="24"/>
        <end position="119"/>
    </location>
</feature>
<organism evidence="2 3">
    <name type="scientific">Marasmius crinis-equi</name>
    <dbReference type="NCBI Taxonomy" id="585013"/>
    <lineage>
        <taxon>Eukaryota</taxon>
        <taxon>Fungi</taxon>
        <taxon>Dikarya</taxon>
        <taxon>Basidiomycota</taxon>
        <taxon>Agaricomycotina</taxon>
        <taxon>Agaricomycetes</taxon>
        <taxon>Agaricomycetidae</taxon>
        <taxon>Agaricales</taxon>
        <taxon>Marasmiineae</taxon>
        <taxon>Marasmiaceae</taxon>
        <taxon>Marasmius</taxon>
    </lineage>
</organism>
<proteinExistence type="predicted"/>
<evidence type="ECO:0000313" key="3">
    <source>
        <dbReference type="Proteomes" id="UP001465976"/>
    </source>
</evidence>
<reference evidence="2 3" key="1">
    <citation type="submission" date="2024-02" db="EMBL/GenBank/DDBJ databases">
        <title>A draft genome for the cacao thread blight pathogen Marasmius crinis-equi.</title>
        <authorList>
            <person name="Cohen S.P."/>
            <person name="Baruah I.K."/>
            <person name="Amoako-Attah I."/>
            <person name="Bukari Y."/>
            <person name="Meinhardt L.W."/>
            <person name="Bailey B.A."/>
        </authorList>
    </citation>
    <scope>NUCLEOTIDE SEQUENCE [LARGE SCALE GENOMIC DNA]</scope>
    <source>
        <strain evidence="2 3">GH-76</strain>
    </source>
</reference>
<keyword evidence="1" id="KW-0732">Signal</keyword>
<comment type="caution">
    <text evidence="2">The sequence shown here is derived from an EMBL/GenBank/DDBJ whole genome shotgun (WGS) entry which is preliminary data.</text>
</comment>
<protein>
    <recommendedName>
        <fullName evidence="4">Secreted protein</fullName>
    </recommendedName>
</protein>
<feature type="signal peptide" evidence="1">
    <location>
        <begin position="1"/>
        <end position="23"/>
    </location>
</feature>
<evidence type="ECO:0000313" key="2">
    <source>
        <dbReference type="EMBL" id="KAL0567453.1"/>
    </source>
</evidence>
<name>A0ABR3EX23_9AGAR</name>
<sequence>MKFSDTFSAFVAVIFAVSQPALATVAFNVVPVGVSCGSGATITCNSPSAGSPCKGNFSPKQASILVTQAQSGCHISLYPQNNQQGGVVARVSADQLATACVPRPMPTAATWQSYGVYCD</sequence>
<dbReference type="Proteomes" id="UP001465976">
    <property type="component" value="Unassembled WGS sequence"/>
</dbReference>
<evidence type="ECO:0008006" key="4">
    <source>
        <dbReference type="Google" id="ProtNLM"/>
    </source>
</evidence>